<dbReference type="Pfam" id="PF00534">
    <property type="entry name" value="Glycos_transf_1"/>
    <property type="match status" value="1"/>
</dbReference>
<dbReference type="SUPFAM" id="SSF53756">
    <property type="entry name" value="UDP-Glycosyltransferase/glycogen phosphorylase"/>
    <property type="match status" value="1"/>
</dbReference>
<protein>
    <submittedName>
        <fullName evidence="3">Glycosyltransferase involved in cell wall biosynthesis</fullName>
    </submittedName>
</protein>
<evidence type="ECO:0000259" key="2">
    <source>
        <dbReference type="Pfam" id="PF00534"/>
    </source>
</evidence>
<feature type="domain" description="Glycosyl transferase family 1" evidence="2">
    <location>
        <begin position="199"/>
        <end position="357"/>
    </location>
</feature>
<dbReference type="EMBL" id="JACHGN010000027">
    <property type="protein sequence ID" value="MBB5139154.1"/>
    <property type="molecule type" value="Genomic_DNA"/>
</dbReference>
<accession>A0A840PCK1</accession>
<sequence>MRIRYLLLHAYGMGGTIRTVINQANAMVRAGHQVELVSVVRRRDRPQFALDPRVKLSALVDQRGGVAPPSLGARMRRKLRGRMVPSGEFAIRYFTPDVEKAVIDFVGGVDDGVLVTTRPGLNLLAARFAPRRAVRVAQEHMNLATHRPDVRQAVLRHYRAFDAVVTLTETDRREYEQALPGVRVERIPNAVHKVDHPHSDQTGKIVVAAGRLFAQKGFDLLIPAFAGVVKRHRDWQLRIYGTGPKKDELRALIEEHRLYNNVFLMGRTEHFDEELRKASLFVLSSRFEGLPMVMIEAMSHALPIVSFDCPTGPADVITHGVDGLLVPPEDVAGLTAALNQLIGDRDARLRMGAAAAKTVLDYAPDAVMPRWESLFRELLSRR</sequence>
<evidence type="ECO:0000313" key="4">
    <source>
        <dbReference type="Proteomes" id="UP000578449"/>
    </source>
</evidence>
<dbReference type="Gene3D" id="3.40.50.2000">
    <property type="entry name" value="Glycogen Phosphorylase B"/>
    <property type="match status" value="2"/>
</dbReference>
<dbReference type="RefSeq" id="WP_185055984.1">
    <property type="nucleotide sequence ID" value="NZ_BAABIX010000016.1"/>
</dbReference>
<dbReference type="GO" id="GO:0016757">
    <property type="term" value="F:glycosyltransferase activity"/>
    <property type="evidence" value="ECO:0007669"/>
    <property type="project" value="InterPro"/>
</dbReference>
<name>A0A840PCK1_9ACTN</name>
<gene>
    <name evidence="3" type="ORF">HNP84_008917</name>
</gene>
<organism evidence="3 4">
    <name type="scientific">Thermocatellispora tengchongensis</name>
    <dbReference type="NCBI Taxonomy" id="1073253"/>
    <lineage>
        <taxon>Bacteria</taxon>
        <taxon>Bacillati</taxon>
        <taxon>Actinomycetota</taxon>
        <taxon>Actinomycetes</taxon>
        <taxon>Streptosporangiales</taxon>
        <taxon>Streptosporangiaceae</taxon>
        <taxon>Thermocatellispora</taxon>
    </lineage>
</organism>
<dbReference type="PANTHER" id="PTHR12526">
    <property type="entry name" value="GLYCOSYLTRANSFERASE"/>
    <property type="match status" value="1"/>
</dbReference>
<dbReference type="AlphaFoldDB" id="A0A840PCK1"/>
<evidence type="ECO:0000313" key="3">
    <source>
        <dbReference type="EMBL" id="MBB5139154.1"/>
    </source>
</evidence>
<keyword evidence="1 3" id="KW-0808">Transferase</keyword>
<keyword evidence="4" id="KW-1185">Reference proteome</keyword>
<dbReference type="PANTHER" id="PTHR12526:SF627">
    <property type="entry name" value="D-RHAMNOSYLTRANSFERASE WBPZ"/>
    <property type="match status" value="1"/>
</dbReference>
<dbReference type="Proteomes" id="UP000578449">
    <property type="component" value="Unassembled WGS sequence"/>
</dbReference>
<comment type="caution">
    <text evidence="3">The sequence shown here is derived from an EMBL/GenBank/DDBJ whole genome shotgun (WGS) entry which is preliminary data.</text>
</comment>
<dbReference type="CDD" id="cd03820">
    <property type="entry name" value="GT4_AmsD-like"/>
    <property type="match status" value="1"/>
</dbReference>
<reference evidence="3 4" key="1">
    <citation type="submission" date="2020-08" db="EMBL/GenBank/DDBJ databases">
        <title>Genomic Encyclopedia of Type Strains, Phase IV (KMG-IV): sequencing the most valuable type-strain genomes for metagenomic binning, comparative biology and taxonomic classification.</title>
        <authorList>
            <person name="Goeker M."/>
        </authorList>
    </citation>
    <scope>NUCLEOTIDE SEQUENCE [LARGE SCALE GENOMIC DNA]</scope>
    <source>
        <strain evidence="3 4">DSM 45615</strain>
    </source>
</reference>
<dbReference type="InterPro" id="IPR001296">
    <property type="entry name" value="Glyco_trans_1"/>
</dbReference>
<proteinExistence type="predicted"/>
<evidence type="ECO:0000256" key="1">
    <source>
        <dbReference type="ARBA" id="ARBA00022679"/>
    </source>
</evidence>